<comment type="caution">
    <text evidence="2">The sequence shown here is derived from an EMBL/GenBank/DDBJ whole genome shotgun (WGS) entry which is preliminary data.</text>
</comment>
<evidence type="ECO:0000313" key="3">
    <source>
        <dbReference type="Proteomes" id="UP000321723"/>
    </source>
</evidence>
<proteinExistence type="predicted"/>
<organism evidence="2 3">
    <name type="scientific">Cellulomonas hominis</name>
    <dbReference type="NCBI Taxonomy" id="156981"/>
    <lineage>
        <taxon>Bacteria</taxon>
        <taxon>Bacillati</taxon>
        <taxon>Actinomycetota</taxon>
        <taxon>Actinomycetes</taxon>
        <taxon>Micrococcales</taxon>
        <taxon>Cellulomonadaceae</taxon>
        <taxon>Cellulomonas</taxon>
    </lineage>
</organism>
<dbReference type="Proteomes" id="UP000321723">
    <property type="component" value="Unassembled WGS sequence"/>
</dbReference>
<dbReference type="AlphaFoldDB" id="A0A511FKH7"/>
<evidence type="ECO:0000256" key="1">
    <source>
        <dbReference type="SAM" id="MobiDB-lite"/>
    </source>
</evidence>
<reference evidence="2 3" key="1">
    <citation type="submission" date="2019-07" db="EMBL/GenBank/DDBJ databases">
        <title>Whole genome shotgun sequence of Cellulomonas hominis NBRC 16055.</title>
        <authorList>
            <person name="Hosoyama A."/>
            <person name="Uohara A."/>
            <person name="Ohji S."/>
            <person name="Ichikawa N."/>
        </authorList>
    </citation>
    <scope>NUCLEOTIDE SEQUENCE [LARGE SCALE GENOMIC DNA]</scope>
    <source>
        <strain evidence="2 3">NBRC 16055</strain>
    </source>
</reference>
<protein>
    <submittedName>
        <fullName evidence="2">Uncharacterized protein</fullName>
    </submittedName>
</protein>
<evidence type="ECO:0000313" key="2">
    <source>
        <dbReference type="EMBL" id="GEL48897.1"/>
    </source>
</evidence>
<gene>
    <name evidence="2" type="ORF">CHO01_40130</name>
</gene>
<feature type="region of interest" description="Disordered" evidence="1">
    <location>
        <begin position="1"/>
        <end position="27"/>
    </location>
</feature>
<dbReference type="EMBL" id="BJVQ01000132">
    <property type="protein sequence ID" value="GEL48897.1"/>
    <property type="molecule type" value="Genomic_DNA"/>
</dbReference>
<name>A0A511FKH7_9CELL</name>
<keyword evidence="3" id="KW-1185">Reference proteome</keyword>
<accession>A0A511FKH7</accession>
<sequence length="255" mass="26860">MTDKPRSRVPAGVSTGGQFATAARSESQVSLPAARGWFTCEADLLASTTPDAAPGSIGARRRRLAELAAESIWDENHDPIDLQPSVASASLRFRVRHGQPDEPMWADTLPGARAALRGSRAPGRVVELRGLRDSSDDPLEVTGHPNEPIQVLLPGFGASTPLRVTKGAAIVHAGQQSRRAGRERDRAARVDVTVAPGASVLVFGARYGQVNVTVEGDGVAVVVGERYTTGTLARTPDGSIDVIAPTSPDLQVQTH</sequence>